<keyword evidence="1" id="KW-0472">Membrane</keyword>
<comment type="caution">
    <text evidence="2">The sequence shown here is derived from an EMBL/GenBank/DDBJ whole genome shotgun (WGS) entry which is preliminary data.</text>
</comment>
<feature type="transmembrane region" description="Helical" evidence="1">
    <location>
        <begin position="12"/>
        <end position="33"/>
    </location>
</feature>
<dbReference type="AlphaFoldDB" id="K6WVN6"/>
<reference evidence="2 3" key="1">
    <citation type="submission" date="2012-08" db="EMBL/GenBank/DDBJ databases">
        <title>Whole genome shotgun sequence of Gordonia rhizosphera NBRC 16068.</title>
        <authorList>
            <person name="Takarada H."/>
            <person name="Isaki S."/>
            <person name="Hosoyama A."/>
            <person name="Tsuchikane K."/>
            <person name="Katsumata H."/>
            <person name="Baba S."/>
            <person name="Ohji S."/>
            <person name="Yamazaki S."/>
            <person name="Fujita N."/>
        </authorList>
    </citation>
    <scope>NUCLEOTIDE SEQUENCE [LARGE SCALE GENOMIC DNA]</scope>
    <source>
        <strain evidence="2 3">NBRC 16068</strain>
    </source>
</reference>
<accession>K6WVN6</accession>
<evidence type="ECO:0000313" key="3">
    <source>
        <dbReference type="Proteomes" id="UP000008363"/>
    </source>
</evidence>
<evidence type="ECO:0000313" key="2">
    <source>
        <dbReference type="EMBL" id="GAB90619.1"/>
    </source>
</evidence>
<dbReference type="EMBL" id="BAHC01000112">
    <property type="protein sequence ID" value="GAB90619.1"/>
    <property type="molecule type" value="Genomic_DNA"/>
</dbReference>
<sequence>MKARAILSRITTPLWPTVVAGIALGAIAGGLALQSDHTAQVTALVRIHQPIDPNQVLLGGTGTTEDLQSYISGEIAYLSSPGFSEAVKRQAADGGPSSVSAVQNGQSPVITFSASAGDADQAKR</sequence>
<gene>
    <name evidence="2" type="ORF">GORHZ_112_00020</name>
</gene>
<keyword evidence="1" id="KW-0812">Transmembrane</keyword>
<dbReference type="Proteomes" id="UP000008363">
    <property type="component" value="Unassembled WGS sequence"/>
</dbReference>
<evidence type="ECO:0000256" key="1">
    <source>
        <dbReference type="SAM" id="Phobius"/>
    </source>
</evidence>
<organism evidence="2 3">
    <name type="scientific">Gordonia rhizosphera NBRC 16068</name>
    <dbReference type="NCBI Taxonomy" id="1108045"/>
    <lineage>
        <taxon>Bacteria</taxon>
        <taxon>Bacillati</taxon>
        <taxon>Actinomycetota</taxon>
        <taxon>Actinomycetes</taxon>
        <taxon>Mycobacteriales</taxon>
        <taxon>Gordoniaceae</taxon>
        <taxon>Gordonia</taxon>
    </lineage>
</organism>
<proteinExistence type="predicted"/>
<keyword evidence="1" id="KW-1133">Transmembrane helix</keyword>
<feature type="non-terminal residue" evidence="2">
    <location>
        <position position="124"/>
    </location>
</feature>
<keyword evidence="3" id="KW-1185">Reference proteome</keyword>
<protein>
    <submittedName>
        <fullName evidence="2">Uncharacterized protein</fullName>
    </submittedName>
</protein>
<name>K6WVN6_9ACTN</name>